<name>A0A9E8NA23_9BACT</name>
<protein>
    <submittedName>
        <fullName evidence="1">Uncharacterized protein</fullName>
    </submittedName>
</protein>
<reference evidence="1" key="1">
    <citation type="submission" date="2022-11" db="EMBL/GenBank/DDBJ databases">
        <title>Dyadobacter pollutisoli sp. nov., isolated from plastic dumped soil.</title>
        <authorList>
            <person name="Kim J.M."/>
            <person name="Kim K.R."/>
            <person name="Lee J.K."/>
            <person name="Hao L."/>
            <person name="Jeon C.O."/>
        </authorList>
    </citation>
    <scope>NUCLEOTIDE SEQUENCE</scope>
    <source>
        <strain evidence="1">U1</strain>
    </source>
</reference>
<gene>
    <name evidence="1" type="ORF">ON006_02180</name>
</gene>
<dbReference type="InterPro" id="IPR053865">
    <property type="entry name" value="DUF6934"/>
</dbReference>
<dbReference type="Pfam" id="PF22028">
    <property type="entry name" value="DUF6934"/>
    <property type="match status" value="1"/>
</dbReference>
<dbReference type="KEGG" id="dpf:ON006_02180"/>
<dbReference type="RefSeq" id="WP_244823474.1">
    <property type="nucleotide sequence ID" value="NZ_CP112998.1"/>
</dbReference>
<evidence type="ECO:0000313" key="2">
    <source>
        <dbReference type="Proteomes" id="UP001164653"/>
    </source>
</evidence>
<sequence length="158" mass="18109">MNIEKYTTSKLDEYTYQFNSFGPKGIIELRVVISEFFGEDAYQGYNLAFGVWDDDLKVINDTADTRNGDMDQILATVAEIALVFLDSPSGGYIYAEGSNLARTRKYQMGISKYFSEIRAHFNVKGLIINSVQNESDRFEWEDIRSGKNYRAFALFKND</sequence>
<evidence type="ECO:0000313" key="1">
    <source>
        <dbReference type="EMBL" id="WAC12775.1"/>
    </source>
</evidence>
<organism evidence="1 2">
    <name type="scientific">Dyadobacter pollutisoli</name>
    <dbReference type="NCBI Taxonomy" id="2910158"/>
    <lineage>
        <taxon>Bacteria</taxon>
        <taxon>Pseudomonadati</taxon>
        <taxon>Bacteroidota</taxon>
        <taxon>Cytophagia</taxon>
        <taxon>Cytophagales</taxon>
        <taxon>Spirosomataceae</taxon>
        <taxon>Dyadobacter</taxon>
    </lineage>
</organism>
<dbReference type="EMBL" id="CP112998">
    <property type="protein sequence ID" value="WAC12775.1"/>
    <property type="molecule type" value="Genomic_DNA"/>
</dbReference>
<dbReference type="Proteomes" id="UP001164653">
    <property type="component" value="Chromosome"/>
</dbReference>
<keyword evidence="2" id="KW-1185">Reference proteome</keyword>
<accession>A0A9E8NA23</accession>
<proteinExistence type="predicted"/>
<dbReference type="AlphaFoldDB" id="A0A9E8NA23"/>